<comment type="caution">
    <text evidence="2">The sequence shown here is derived from an EMBL/GenBank/DDBJ whole genome shotgun (WGS) entry which is preliminary data.</text>
</comment>
<gene>
    <name evidence="2" type="ORF">SLS63_012292</name>
</gene>
<sequence length="137" mass="14867">MYFSLKTILVLGAAVVAAVPITNAATPDAIRSQGLDVSGSPIFAAAKPLIEQLDDDTHLIVERRADGTGALYLGKGEPNHTRDPDSPLWEGLAAESRELTQADDLTARDAEQSKCKWRCLKKYGPLLGRKCMKKCKD</sequence>
<dbReference type="EMBL" id="JAKNSF020000133">
    <property type="protein sequence ID" value="KAK7712798.1"/>
    <property type="molecule type" value="Genomic_DNA"/>
</dbReference>
<accession>A0ABR1NRK8</accession>
<keyword evidence="1" id="KW-0732">Signal</keyword>
<evidence type="ECO:0000256" key="1">
    <source>
        <dbReference type="SAM" id="SignalP"/>
    </source>
</evidence>
<proteinExistence type="predicted"/>
<dbReference type="Proteomes" id="UP001430848">
    <property type="component" value="Unassembled WGS sequence"/>
</dbReference>
<evidence type="ECO:0000313" key="2">
    <source>
        <dbReference type="EMBL" id="KAK7712798.1"/>
    </source>
</evidence>
<name>A0ABR1NRK8_DIAER</name>
<protein>
    <submittedName>
        <fullName evidence="2">Uncharacterized protein</fullName>
    </submittedName>
</protein>
<keyword evidence="3" id="KW-1185">Reference proteome</keyword>
<feature type="signal peptide" evidence="1">
    <location>
        <begin position="1"/>
        <end position="24"/>
    </location>
</feature>
<reference evidence="2 3" key="1">
    <citation type="submission" date="2024-02" db="EMBL/GenBank/DDBJ databases">
        <title>De novo assembly and annotation of 12 fungi associated with fruit tree decline syndrome in Ontario, Canada.</title>
        <authorList>
            <person name="Sulman M."/>
            <person name="Ellouze W."/>
            <person name="Ilyukhin E."/>
        </authorList>
    </citation>
    <scope>NUCLEOTIDE SEQUENCE [LARGE SCALE GENOMIC DNA]</scope>
    <source>
        <strain evidence="2 3">M169</strain>
    </source>
</reference>
<organism evidence="2 3">
    <name type="scientific">Diaporthe eres</name>
    <name type="common">Phomopsis oblonga</name>
    <dbReference type="NCBI Taxonomy" id="83184"/>
    <lineage>
        <taxon>Eukaryota</taxon>
        <taxon>Fungi</taxon>
        <taxon>Dikarya</taxon>
        <taxon>Ascomycota</taxon>
        <taxon>Pezizomycotina</taxon>
        <taxon>Sordariomycetes</taxon>
        <taxon>Sordariomycetidae</taxon>
        <taxon>Diaporthales</taxon>
        <taxon>Diaporthaceae</taxon>
        <taxon>Diaporthe</taxon>
        <taxon>Diaporthe eres species complex</taxon>
    </lineage>
</organism>
<evidence type="ECO:0000313" key="3">
    <source>
        <dbReference type="Proteomes" id="UP001430848"/>
    </source>
</evidence>
<feature type="chain" id="PRO_5047403572" evidence="1">
    <location>
        <begin position="25"/>
        <end position="137"/>
    </location>
</feature>